<keyword evidence="4 7" id="KW-0472">Membrane</keyword>
<evidence type="ECO:0000256" key="5">
    <source>
        <dbReference type="ARBA" id="ARBA00023186"/>
    </source>
</evidence>
<dbReference type="RefSeq" id="WP_348757276.1">
    <property type="nucleotide sequence ID" value="NZ_OZ026884.1"/>
</dbReference>
<reference evidence="9 10" key="1">
    <citation type="submission" date="2024-04" db="EMBL/GenBank/DDBJ databases">
        <authorList>
            <person name="Cremers G."/>
        </authorList>
    </citation>
    <scope>NUCLEOTIDE SEQUENCE [LARGE SCALE GENOMIC DNA]</scope>
    <source>
        <strain evidence="9">MeCH1-AG</strain>
    </source>
</reference>
<accession>A0ABM9NJC0</accession>
<keyword evidence="3 7" id="KW-1133">Transmembrane helix</keyword>
<proteinExistence type="inferred from homology"/>
<evidence type="ECO:0000256" key="6">
    <source>
        <dbReference type="ARBA" id="ARBA00038105"/>
    </source>
</evidence>
<dbReference type="SUPFAM" id="SSF46565">
    <property type="entry name" value="Chaperone J-domain"/>
    <property type="match status" value="1"/>
</dbReference>
<comment type="similarity">
    <text evidence="6">Belongs to the TIM14 family.</text>
</comment>
<dbReference type="Pfam" id="PF00226">
    <property type="entry name" value="DnaJ"/>
    <property type="match status" value="1"/>
</dbReference>
<dbReference type="EMBL" id="OZ026884">
    <property type="protein sequence ID" value="CAL1240698.1"/>
    <property type="molecule type" value="Genomic_DNA"/>
</dbReference>
<keyword evidence="5" id="KW-0143">Chaperone</keyword>
<dbReference type="InterPro" id="IPR001623">
    <property type="entry name" value="DnaJ_domain"/>
</dbReference>
<evidence type="ECO:0000256" key="4">
    <source>
        <dbReference type="ARBA" id="ARBA00023136"/>
    </source>
</evidence>
<name>A0ABM9NJC0_9GAMM</name>
<dbReference type="SMART" id="SM00271">
    <property type="entry name" value="DnaJ"/>
    <property type="match status" value="1"/>
</dbReference>
<dbReference type="InterPro" id="IPR036869">
    <property type="entry name" value="J_dom_sf"/>
</dbReference>
<protein>
    <submittedName>
        <fullName evidence="9">Heat shock protein DnaJ domain protein</fullName>
    </submittedName>
</protein>
<keyword evidence="10" id="KW-1185">Reference proteome</keyword>
<comment type="subcellular location">
    <subcellularLocation>
        <location evidence="1">Membrane</location>
        <topology evidence="1">Single-pass membrane protein</topology>
    </subcellularLocation>
</comment>
<organism evidence="9 10">
    <name type="scientific">Candidatus Methylocalor cossyra</name>
    <dbReference type="NCBI Taxonomy" id="3108543"/>
    <lineage>
        <taxon>Bacteria</taxon>
        <taxon>Pseudomonadati</taxon>
        <taxon>Pseudomonadota</taxon>
        <taxon>Gammaproteobacteria</taxon>
        <taxon>Methylococcales</taxon>
        <taxon>Methylococcaceae</taxon>
        <taxon>Candidatus Methylocalor</taxon>
    </lineage>
</organism>
<feature type="transmembrane region" description="Helical" evidence="7">
    <location>
        <begin position="36"/>
        <end position="57"/>
    </location>
</feature>
<dbReference type="PANTHER" id="PTHR12763:SF28">
    <property type="entry name" value="GEO10507P1-RELATED"/>
    <property type="match status" value="1"/>
</dbReference>
<dbReference type="Gene3D" id="1.10.287.110">
    <property type="entry name" value="DnaJ domain"/>
    <property type="match status" value="1"/>
</dbReference>
<dbReference type="PANTHER" id="PTHR12763">
    <property type="match status" value="1"/>
</dbReference>
<evidence type="ECO:0000256" key="2">
    <source>
        <dbReference type="ARBA" id="ARBA00022692"/>
    </source>
</evidence>
<evidence type="ECO:0000259" key="8">
    <source>
        <dbReference type="PROSITE" id="PS50076"/>
    </source>
</evidence>
<keyword evidence="2 7" id="KW-0812">Transmembrane</keyword>
<evidence type="ECO:0000313" key="10">
    <source>
        <dbReference type="Proteomes" id="UP001497493"/>
    </source>
</evidence>
<dbReference type="Proteomes" id="UP001497493">
    <property type="component" value="Chromosome"/>
</dbReference>
<dbReference type="PROSITE" id="PS50076">
    <property type="entry name" value="DNAJ_2"/>
    <property type="match status" value="1"/>
</dbReference>
<sequence>MIQLVLLLGIFLLAVLAVRSLLGPTGLDQRLRRGLPWLAALALLLLLSGRLGVLLPVLGALSVLLLRLLPALLPVALQWLPVWLRQSHSDPGNGRSTAESTFLRMHLDHASGAVSGEILRGRHAGRSLEELTPDQLQDLLAEYARVDPDSATLLRAYLERVYGDNFEARRGSNPTGGERMSADEAYAILGLERHASREDIIAAHRRLMQKLHPDRGGSDYLAAKINQAKDVLLGS</sequence>
<feature type="domain" description="J" evidence="8">
    <location>
        <begin position="184"/>
        <end position="235"/>
    </location>
</feature>
<keyword evidence="9" id="KW-0346">Stress response</keyword>
<evidence type="ECO:0000256" key="1">
    <source>
        <dbReference type="ARBA" id="ARBA00004167"/>
    </source>
</evidence>
<evidence type="ECO:0000256" key="3">
    <source>
        <dbReference type="ARBA" id="ARBA00022989"/>
    </source>
</evidence>
<gene>
    <name evidence="9" type="ORF">MECH1_V1_1922</name>
</gene>
<evidence type="ECO:0000256" key="7">
    <source>
        <dbReference type="SAM" id="Phobius"/>
    </source>
</evidence>
<evidence type="ECO:0000313" key="9">
    <source>
        <dbReference type="EMBL" id="CAL1240698.1"/>
    </source>
</evidence>
<dbReference type="CDD" id="cd06257">
    <property type="entry name" value="DnaJ"/>
    <property type="match status" value="1"/>
</dbReference>